<protein>
    <submittedName>
        <fullName evidence="2">Uncharacterized protein</fullName>
    </submittedName>
</protein>
<feature type="region of interest" description="Disordered" evidence="1">
    <location>
        <begin position="1"/>
        <end position="32"/>
    </location>
</feature>
<gene>
    <name evidence="2" type="ORF">ZIOFF_014804</name>
</gene>
<evidence type="ECO:0000313" key="2">
    <source>
        <dbReference type="EMBL" id="KAG6524860.1"/>
    </source>
</evidence>
<comment type="caution">
    <text evidence="2">The sequence shown here is derived from an EMBL/GenBank/DDBJ whole genome shotgun (WGS) entry which is preliminary data.</text>
</comment>
<dbReference type="EMBL" id="JACMSC010000004">
    <property type="protein sequence ID" value="KAG6524860.1"/>
    <property type="molecule type" value="Genomic_DNA"/>
</dbReference>
<dbReference type="AlphaFoldDB" id="A0A8J5HBE0"/>
<sequence length="227" mass="25365">MAITSYSGKNMKHGKRGKKNFVPRNKGNSDQRLRLNCDALSEKGRERSSCPFEASPIERSHPDDLKTRGALDCLRRLEWLKKLLLHGTRGASDEPRHLQRVGAVAEGISRGASLIERSHPDDLKTRGALDCLRRLEWIKKLLSHGTRGTSDEPRHLQRVGAVVEGISRGVQLSLTKVPPTCQNTKTAKEENMLQVTGMLDSFVHSLNCRVSDGKLELNVILRMQVDS</sequence>
<reference evidence="2 3" key="1">
    <citation type="submission" date="2020-08" db="EMBL/GenBank/DDBJ databases">
        <title>Plant Genome Project.</title>
        <authorList>
            <person name="Zhang R.-G."/>
        </authorList>
    </citation>
    <scope>NUCLEOTIDE SEQUENCE [LARGE SCALE GENOMIC DNA]</scope>
    <source>
        <tissue evidence="2">Rhizome</tissue>
    </source>
</reference>
<accession>A0A8J5HBE0</accession>
<keyword evidence="3" id="KW-1185">Reference proteome</keyword>
<evidence type="ECO:0000313" key="3">
    <source>
        <dbReference type="Proteomes" id="UP000734854"/>
    </source>
</evidence>
<proteinExistence type="predicted"/>
<dbReference type="Proteomes" id="UP000734854">
    <property type="component" value="Unassembled WGS sequence"/>
</dbReference>
<organism evidence="2 3">
    <name type="scientific">Zingiber officinale</name>
    <name type="common">Ginger</name>
    <name type="synonym">Amomum zingiber</name>
    <dbReference type="NCBI Taxonomy" id="94328"/>
    <lineage>
        <taxon>Eukaryota</taxon>
        <taxon>Viridiplantae</taxon>
        <taxon>Streptophyta</taxon>
        <taxon>Embryophyta</taxon>
        <taxon>Tracheophyta</taxon>
        <taxon>Spermatophyta</taxon>
        <taxon>Magnoliopsida</taxon>
        <taxon>Liliopsida</taxon>
        <taxon>Zingiberales</taxon>
        <taxon>Zingiberaceae</taxon>
        <taxon>Zingiber</taxon>
    </lineage>
</organism>
<evidence type="ECO:0000256" key="1">
    <source>
        <dbReference type="SAM" id="MobiDB-lite"/>
    </source>
</evidence>
<name>A0A8J5HBE0_ZINOF</name>
<feature type="compositionally biased region" description="Basic residues" evidence="1">
    <location>
        <begin position="10"/>
        <end position="21"/>
    </location>
</feature>